<dbReference type="Pfam" id="PF10534">
    <property type="entry name" value="CRIC_ras_sig"/>
    <property type="match status" value="1"/>
</dbReference>
<evidence type="ECO:0000256" key="1">
    <source>
        <dbReference type="ARBA" id="ARBA00009498"/>
    </source>
</evidence>
<dbReference type="InterPro" id="IPR036034">
    <property type="entry name" value="PDZ_sf"/>
</dbReference>
<dbReference type="InterPro" id="IPR001660">
    <property type="entry name" value="SAM"/>
</dbReference>
<dbReference type="GlyGen" id="A0A8V0YDT3">
    <property type="glycosylation" value="1 site"/>
</dbReference>
<dbReference type="PROSITE" id="PS50003">
    <property type="entry name" value="PH_DOMAIN"/>
    <property type="match status" value="1"/>
</dbReference>
<reference evidence="7" key="3">
    <citation type="submission" date="2025-09" db="UniProtKB">
        <authorList>
            <consortium name="Ensembl"/>
        </authorList>
    </citation>
    <scope>IDENTIFICATION</scope>
    <source>
        <strain evidence="7">broiler</strain>
    </source>
</reference>
<dbReference type="PROSITE" id="PS50105">
    <property type="entry name" value="SAM_DOMAIN"/>
    <property type="match status" value="1"/>
</dbReference>
<organism evidence="7 8">
    <name type="scientific">Gallus gallus</name>
    <name type="common">Chicken</name>
    <dbReference type="NCBI Taxonomy" id="9031"/>
    <lineage>
        <taxon>Eukaryota</taxon>
        <taxon>Metazoa</taxon>
        <taxon>Chordata</taxon>
        <taxon>Craniata</taxon>
        <taxon>Vertebrata</taxon>
        <taxon>Euteleostomi</taxon>
        <taxon>Archelosauria</taxon>
        <taxon>Archosauria</taxon>
        <taxon>Dinosauria</taxon>
        <taxon>Saurischia</taxon>
        <taxon>Theropoda</taxon>
        <taxon>Coelurosauria</taxon>
        <taxon>Aves</taxon>
        <taxon>Neognathae</taxon>
        <taxon>Galloanserae</taxon>
        <taxon>Galliformes</taxon>
        <taxon>Phasianidae</taxon>
        <taxon>Phasianinae</taxon>
        <taxon>Gallus</taxon>
    </lineage>
</organism>
<dbReference type="Gene3D" id="2.30.42.10">
    <property type="match status" value="1"/>
</dbReference>
<name>A0A8V0YDT3_CHICK</name>
<protein>
    <submittedName>
        <fullName evidence="7">Connector enhancer of kinase suppressor of Ras 1</fullName>
    </submittedName>
</protein>
<feature type="compositionally biased region" description="Low complexity" evidence="2">
    <location>
        <begin position="375"/>
        <end position="390"/>
    </location>
</feature>
<feature type="compositionally biased region" description="Pro residues" evidence="2">
    <location>
        <begin position="235"/>
        <end position="255"/>
    </location>
</feature>
<dbReference type="SMART" id="SM00228">
    <property type="entry name" value="PDZ"/>
    <property type="match status" value="1"/>
</dbReference>
<dbReference type="CDD" id="cd01260">
    <property type="entry name" value="PH_CNK_mammalian-like"/>
    <property type="match status" value="1"/>
</dbReference>
<dbReference type="Gene3D" id="1.10.150.50">
    <property type="entry name" value="Transcription Factor, Ets-1"/>
    <property type="match status" value="1"/>
</dbReference>
<dbReference type="GO" id="GO:0005938">
    <property type="term" value="C:cell cortex"/>
    <property type="evidence" value="ECO:0007669"/>
    <property type="project" value="Ensembl"/>
</dbReference>
<feature type="region of interest" description="Disordered" evidence="2">
    <location>
        <begin position="434"/>
        <end position="453"/>
    </location>
</feature>
<dbReference type="OrthoDB" id="2157866at2759"/>
<dbReference type="Pfam" id="PF00595">
    <property type="entry name" value="PDZ"/>
    <property type="match status" value="1"/>
</dbReference>
<feature type="domain" description="PDZ" evidence="5">
    <location>
        <begin position="298"/>
        <end position="350"/>
    </location>
</feature>
<proteinExistence type="inferred from homology"/>
<dbReference type="GeneTree" id="ENSGT00940000159599"/>
<dbReference type="InterPro" id="IPR011993">
    <property type="entry name" value="PH-like_dom_sf"/>
</dbReference>
<evidence type="ECO:0000313" key="7">
    <source>
        <dbReference type="Ensembl" id="ENSGALP00010018976.1"/>
    </source>
</evidence>
<feature type="region of interest" description="Disordered" evidence="2">
    <location>
        <begin position="617"/>
        <end position="675"/>
    </location>
</feature>
<feature type="region of interest" description="Disordered" evidence="2">
    <location>
        <begin position="212"/>
        <end position="263"/>
    </location>
</feature>
<feature type="region of interest" description="Disordered" evidence="2">
    <location>
        <begin position="374"/>
        <end position="417"/>
    </location>
</feature>
<evidence type="ECO:0000259" key="3">
    <source>
        <dbReference type="PROSITE" id="PS50003"/>
    </source>
</evidence>
<keyword evidence="8" id="KW-1185">Reference proteome</keyword>
<dbReference type="Proteomes" id="UP000000539">
    <property type="component" value="Chromosome 23"/>
</dbReference>
<dbReference type="SMART" id="SM00233">
    <property type="entry name" value="PH"/>
    <property type="match status" value="1"/>
</dbReference>
<feature type="domain" description="PH" evidence="3">
    <location>
        <begin position="504"/>
        <end position="603"/>
    </location>
</feature>
<sequence length="800" mass="87944">MEPVGAWGPAQTAAWLRGLDAAVQGYPFEEWGLASTELLRLSEGALEALGVWRVGHQELLLEAVEQLRALDTEMGSTSLRTLTERLRELAQRTETVVLEESPQGATPQPPPIALLACVVDLIGAAKRLFSWLNRYLFSTLNDFSSTRDIVLLCARLVEVLQTGCSTAERNSQILLICQHIIGICESIVGCSPPALLDRRAILQRVGLALPRVPRDSPPDSPSTPMLPSELWGSPPASPSTPVLPPEPPGSPPESPSTPMLPYNPLGLEITSTSSCLHFVSMTNSEPGKLHKAPCCLYLPQALAVHGGRILPGDEIVQVNEQVVVGWTHINLVKKLSESASRVSLVLKKVPLSLPGSPLPPGQQVPGALLNAVDLPKSSEYPSSPSSPASSTTADVDSGPDPTTDEDEHSTSLCRQDVGELRPAALSLGAGEDAVWEASTPPGTPSSPCALQPCTAEFSPTAASRAQSAEPRQTTGEGSPETVRRPKGVATRLSRRRVSCRDLGRVDCDGWLLKKKDHVGFMAQKWKRCWFVLKGHTLYWYNHPNDDKAAGLINVATYNLESTREQKKKYVFQLSHEKYKPFVFAAETLADLSMWVSHLITAKTKHALAHQPIPHREEDCYSETEAEDPDDESPRHGCDSPKKRLQNTPEKAQLFQTSSESSSPQSSPQPHSPVEPCEEDLESLMWCLRQGGVSLIGRQRFLTQEQCRKSFIRRNKNPRINEKVHAVRALQSTLKAKLAELQALEQLLDDAALTSEKFQRWKEEHQDLYQELQEWRARQQGQDSSGRHKAEQRPPAEAAEP</sequence>
<dbReference type="Gene3D" id="2.30.29.30">
    <property type="entry name" value="Pleckstrin-homology domain (PH domain)/Phosphotyrosine-binding domain (PTB)"/>
    <property type="match status" value="1"/>
</dbReference>
<feature type="compositionally biased region" description="Polar residues" evidence="2">
    <location>
        <begin position="645"/>
        <end position="656"/>
    </location>
</feature>
<feature type="compositionally biased region" description="Basic and acidic residues" evidence="2">
    <location>
        <begin position="784"/>
        <end position="793"/>
    </location>
</feature>
<dbReference type="PANTHER" id="PTHR12844">
    <property type="entry name" value="CONNECTOR ENCHANCER OF KINASE SUPPRESSOR OF RAS"/>
    <property type="match status" value="1"/>
</dbReference>
<dbReference type="AlphaFoldDB" id="A0A8V0YDT3"/>
<dbReference type="InterPro" id="IPR001478">
    <property type="entry name" value="PDZ"/>
</dbReference>
<feature type="domain" description="SAM" evidence="4">
    <location>
        <begin position="7"/>
        <end position="70"/>
    </location>
</feature>
<evidence type="ECO:0000259" key="6">
    <source>
        <dbReference type="PROSITE" id="PS51290"/>
    </source>
</evidence>
<feature type="region of interest" description="Disordered" evidence="2">
    <location>
        <begin position="459"/>
        <end position="489"/>
    </location>
</feature>
<feature type="compositionally biased region" description="Low complexity" evidence="2">
    <location>
        <begin position="657"/>
        <end position="674"/>
    </location>
</feature>
<accession>A0A8V0YDT3</accession>
<dbReference type="GO" id="GO:0030674">
    <property type="term" value="F:protein-macromolecule adaptor activity"/>
    <property type="evidence" value="ECO:0007669"/>
    <property type="project" value="Ensembl"/>
</dbReference>
<evidence type="ECO:0000259" key="5">
    <source>
        <dbReference type="PROSITE" id="PS50106"/>
    </source>
</evidence>
<reference evidence="7" key="1">
    <citation type="submission" date="2020-11" db="EMBL/GenBank/DDBJ databases">
        <title>Gallus gallus (Chicken) genome, bGalGal1, GRCg7b, maternal haplotype autosomes + Z &amp; W.</title>
        <authorList>
            <person name="Warren W."/>
            <person name="Formenti G."/>
            <person name="Fedrigo O."/>
            <person name="Haase B."/>
            <person name="Mountcastle J."/>
            <person name="Balacco J."/>
            <person name="Tracey A."/>
            <person name="Schneider V."/>
            <person name="Okimoto R."/>
            <person name="Cheng H."/>
            <person name="Hawken R."/>
            <person name="Howe K."/>
            <person name="Jarvis E.D."/>
        </authorList>
    </citation>
    <scope>NUCLEOTIDE SEQUENCE [LARGE SCALE GENOMIC DNA]</scope>
    <source>
        <strain evidence="7">Broiler</strain>
    </source>
</reference>
<dbReference type="SUPFAM" id="SSF50729">
    <property type="entry name" value="PH domain-like"/>
    <property type="match status" value="1"/>
</dbReference>
<dbReference type="InterPro" id="IPR017874">
    <property type="entry name" value="CRIC_domain"/>
</dbReference>
<feature type="compositionally biased region" description="Polar residues" evidence="2">
    <location>
        <begin position="460"/>
        <end position="476"/>
    </location>
</feature>
<feature type="compositionally biased region" description="Basic and acidic residues" evidence="2">
    <location>
        <begin position="631"/>
        <end position="641"/>
    </location>
</feature>
<dbReference type="SUPFAM" id="SSF50156">
    <property type="entry name" value="PDZ domain-like"/>
    <property type="match status" value="1"/>
</dbReference>
<dbReference type="InterPro" id="IPR013761">
    <property type="entry name" value="SAM/pointed_sf"/>
</dbReference>
<evidence type="ECO:0000256" key="2">
    <source>
        <dbReference type="SAM" id="MobiDB-lite"/>
    </source>
</evidence>
<dbReference type="SMART" id="SM00454">
    <property type="entry name" value="SAM"/>
    <property type="match status" value="1"/>
</dbReference>
<dbReference type="PROSITE" id="PS50106">
    <property type="entry name" value="PDZ"/>
    <property type="match status" value="1"/>
</dbReference>
<evidence type="ECO:0000313" key="8">
    <source>
        <dbReference type="Proteomes" id="UP000000539"/>
    </source>
</evidence>
<reference evidence="7" key="2">
    <citation type="submission" date="2025-08" db="UniProtKB">
        <authorList>
            <consortium name="Ensembl"/>
        </authorList>
    </citation>
    <scope>IDENTIFICATION</scope>
    <source>
        <strain evidence="7">broiler</strain>
    </source>
</reference>
<evidence type="ECO:0000259" key="4">
    <source>
        <dbReference type="PROSITE" id="PS50105"/>
    </source>
</evidence>
<feature type="compositionally biased region" description="Acidic residues" evidence="2">
    <location>
        <begin position="619"/>
        <end position="630"/>
    </location>
</feature>
<dbReference type="CDD" id="cd06748">
    <property type="entry name" value="PDZ_CNK1_2_3-like"/>
    <property type="match status" value="1"/>
</dbReference>
<dbReference type="FunCoup" id="A0A8V0YDT3">
    <property type="interactions" value="32"/>
</dbReference>
<comment type="similarity">
    <text evidence="1">Belongs to the CNKSR family.</text>
</comment>
<feature type="region of interest" description="Disordered" evidence="2">
    <location>
        <begin position="772"/>
        <end position="800"/>
    </location>
</feature>
<dbReference type="InterPro" id="IPR051566">
    <property type="entry name" value="CNKSR"/>
</dbReference>
<gene>
    <name evidence="7" type="primary">CNKSR1</name>
</gene>
<feature type="domain" description="CRIC" evidence="6">
    <location>
        <begin position="78"/>
        <end position="167"/>
    </location>
</feature>
<dbReference type="Pfam" id="PF00169">
    <property type="entry name" value="PH"/>
    <property type="match status" value="1"/>
</dbReference>
<dbReference type="PROSITE" id="PS51290">
    <property type="entry name" value="CRIC"/>
    <property type="match status" value="1"/>
</dbReference>
<dbReference type="PANTHER" id="PTHR12844:SF10">
    <property type="entry name" value="CONNECTOR ENHANCER OF KINASE SUPPRESSOR OF RAS 1"/>
    <property type="match status" value="1"/>
</dbReference>
<dbReference type="SUPFAM" id="SSF47769">
    <property type="entry name" value="SAM/Pointed domain"/>
    <property type="match status" value="1"/>
</dbReference>
<dbReference type="InterPro" id="IPR001849">
    <property type="entry name" value="PH_domain"/>
</dbReference>
<dbReference type="Ensembl" id="ENSGALT00010032186.1">
    <property type="protein sequence ID" value="ENSGALP00010018976.1"/>
    <property type="gene ID" value="ENSGALG00010013370.1"/>
</dbReference>